<dbReference type="GO" id="GO:0005576">
    <property type="term" value="C:extracellular region"/>
    <property type="evidence" value="ECO:0007669"/>
    <property type="project" value="UniProtKB-SubCell"/>
</dbReference>
<comment type="similarity">
    <text evidence="3">Belongs to the RxLR effector family.</text>
</comment>
<evidence type="ECO:0000313" key="10">
    <source>
        <dbReference type="EMBL" id="OWZ18166.1"/>
    </source>
</evidence>
<gene>
    <name evidence="10" type="ORF">PHMEG_0007794</name>
</gene>
<comment type="subcellular location">
    <subcellularLocation>
        <location evidence="1">Host cell</location>
    </subcellularLocation>
    <subcellularLocation>
        <location evidence="2">Secreted</location>
    </subcellularLocation>
</comment>
<feature type="signal peptide" evidence="8">
    <location>
        <begin position="1"/>
        <end position="17"/>
    </location>
</feature>
<feature type="compositionally biased region" description="Acidic residues" evidence="7">
    <location>
        <begin position="364"/>
        <end position="375"/>
    </location>
</feature>
<dbReference type="OrthoDB" id="93524at2759"/>
<feature type="chain" id="PRO_5012714120" evidence="8">
    <location>
        <begin position="18"/>
        <end position="570"/>
    </location>
</feature>
<evidence type="ECO:0000256" key="6">
    <source>
        <dbReference type="ARBA" id="ARBA00023026"/>
    </source>
</evidence>
<feature type="domain" description="RxLR effector PexRD54 WY" evidence="9">
    <location>
        <begin position="262"/>
        <end position="297"/>
    </location>
</feature>
<reference evidence="11" key="1">
    <citation type="submission" date="2017-03" db="EMBL/GenBank/DDBJ databases">
        <title>Phytopthora megakarya and P. palmivora, two closely related causual agents of cacao black pod achieved similar genome size and gene model numbers by different mechanisms.</title>
        <authorList>
            <person name="Ali S."/>
            <person name="Shao J."/>
            <person name="Larry D.J."/>
            <person name="Kronmiller B."/>
            <person name="Shen D."/>
            <person name="Strem M.D."/>
            <person name="Melnick R.L."/>
            <person name="Guiltinan M.J."/>
            <person name="Tyler B.M."/>
            <person name="Meinhardt L.W."/>
            <person name="Bailey B.A."/>
        </authorList>
    </citation>
    <scope>NUCLEOTIDE SEQUENCE [LARGE SCALE GENOMIC DNA]</scope>
    <source>
        <strain evidence="11">zdho120</strain>
    </source>
</reference>
<feature type="domain" description="RxLR effector PexRD54 WY" evidence="9">
    <location>
        <begin position="168"/>
        <end position="208"/>
    </location>
</feature>
<keyword evidence="5 8" id="KW-0732">Signal</keyword>
<keyword evidence="11" id="KW-1185">Reference proteome</keyword>
<evidence type="ECO:0000256" key="8">
    <source>
        <dbReference type="SAM" id="SignalP"/>
    </source>
</evidence>
<evidence type="ECO:0000256" key="2">
    <source>
        <dbReference type="ARBA" id="ARBA00004613"/>
    </source>
</evidence>
<feature type="compositionally biased region" description="Basic and acidic residues" evidence="7">
    <location>
        <begin position="376"/>
        <end position="393"/>
    </location>
</feature>
<dbReference type="GO" id="GO:0043657">
    <property type="term" value="C:host cell"/>
    <property type="evidence" value="ECO:0007669"/>
    <property type="project" value="UniProtKB-SubCell"/>
</dbReference>
<feature type="region of interest" description="Disordered" evidence="7">
    <location>
        <begin position="348"/>
        <end position="449"/>
    </location>
</feature>
<evidence type="ECO:0000259" key="9">
    <source>
        <dbReference type="Pfam" id="PF22748"/>
    </source>
</evidence>
<evidence type="ECO:0000256" key="5">
    <source>
        <dbReference type="ARBA" id="ARBA00022729"/>
    </source>
</evidence>
<sequence length="570" mass="64476">MCGVLLLATNFLLTVEAHVGVPDAGVTQFLTFVPTNRLLRYHKSLNIDNNEERGVGTAAVESLTNSLKSTTSTSTHQLQDWLEKGKTTDEVFKLLTLDKAADNLLDNPQLRSWIDYMNRFNAKHPNQQTTLIKTLTSHYDDVALAKIIEGAKLNPATATMAKRLQTEQLYRWLLQQKKPEDIFTLMKLDKAGEQLFKDPLVVTWARYVDVYNKANPNQKTTLFSGVKTYNDETLAQMLLAAKSAPNMEKIAVRIQADLTNVWLFDLKKTPNDVFRVLKLKDNAQLLENPIFISWMKYLDDFNMMHPQNTETVISTLAKQYSSPKLGTMLIEAQKNPTTAFNNVIFEGHGKGEEANVQDKSEERSTDDEGSDDGEIEWSHDDAGEETRKIEHGEGAGGSVEADNMKVGFKGREKEVEATSTVSDGTRGGGQKRSISDVEEDESSTAPSFQTGQTSWALFEADLKQSMDATMQVLVVKEIINMKSRNATLRDQKQYQGRADDEISLLPEQLRLYQRKYICTHDWGERERSLGFRKVHKLQFWCHLATKVHGDFSPSGVMKLRWKMLKAILQI</sequence>
<evidence type="ECO:0000256" key="1">
    <source>
        <dbReference type="ARBA" id="ARBA00004340"/>
    </source>
</evidence>
<dbReference type="Pfam" id="PF22748">
    <property type="entry name" value="PexRD54_WY"/>
    <property type="match status" value="3"/>
</dbReference>
<feature type="domain" description="RxLR effector PexRD54 WY" evidence="9">
    <location>
        <begin position="77"/>
        <end position="116"/>
    </location>
</feature>
<dbReference type="EMBL" id="NBNE01000632">
    <property type="protein sequence ID" value="OWZ18166.1"/>
    <property type="molecule type" value="Genomic_DNA"/>
</dbReference>
<feature type="compositionally biased region" description="Basic and acidic residues" evidence="7">
    <location>
        <begin position="348"/>
        <end position="363"/>
    </location>
</feature>
<evidence type="ECO:0000256" key="3">
    <source>
        <dbReference type="ARBA" id="ARBA00010400"/>
    </source>
</evidence>
<dbReference type="AlphaFoldDB" id="A0A225WKB6"/>
<accession>A0A225WKB6</accession>
<name>A0A225WKB6_9STRA</name>
<evidence type="ECO:0000256" key="7">
    <source>
        <dbReference type="SAM" id="MobiDB-lite"/>
    </source>
</evidence>
<dbReference type="InterPro" id="IPR054463">
    <property type="entry name" value="PexRD54_WY"/>
</dbReference>
<organism evidence="10 11">
    <name type="scientific">Phytophthora megakarya</name>
    <dbReference type="NCBI Taxonomy" id="4795"/>
    <lineage>
        <taxon>Eukaryota</taxon>
        <taxon>Sar</taxon>
        <taxon>Stramenopiles</taxon>
        <taxon>Oomycota</taxon>
        <taxon>Peronosporomycetes</taxon>
        <taxon>Peronosporales</taxon>
        <taxon>Peronosporaceae</taxon>
        <taxon>Phytophthora</taxon>
    </lineage>
</organism>
<comment type="caution">
    <text evidence="10">The sequence shown here is derived from an EMBL/GenBank/DDBJ whole genome shotgun (WGS) entry which is preliminary data.</text>
</comment>
<evidence type="ECO:0000313" key="11">
    <source>
        <dbReference type="Proteomes" id="UP000198211"/>
    </source>
</evidence>
<keyword evidence="4" id="KW-0964">Secreted</keyword>
<dbReference type="Proteomes" id="UP000198211">
    <property type="component" value="Unassembled WGS sequence"/>
</dbReference>
<protein>
    <submittedName>
        <fullName evidence="10">RxLR effector protein</fullName>
    </submittedName>
</protein>
<keyword evidence="6" id="KW-0843">Virulence</keyword>
<dbReference type="STRING" id="4795.A0A225WKB6"/>
<proteinExistence type="inferred from homology"/>
<evidence type="ECO:0000256" key="4">
    <source>
        <dbReference type="ARBA" id="ARBA00022525"/>
    </source>
</evidence>